<evidence type="ECO:0000313" key="2">
    <source>
        <dbReference type="Proteomes" id="UP001500185"/>
    </source>
</evidence>
<organism evidence="1 2">
    <name type="scientific">Psychroflexus lacisalsi</name>
    <dbReference type="NCBI Taxonomy" id="503928"/>
    <lineage>
        <taxon>Bacteria</taxon>
        <taxon>Pseudomonadati</taxon>
        <taxon>Bacteroidota</taxon>
        <taxon>Flavobacteriia</taxon>
        <taxon>Flavobacteriales</taxon>
        <taxon>Flavobacteriaceae</taxon>
        <taxon>Psychroflexus</taxon>
    </lineage>
</organism>
<sequence>MIWARKPHESGESFEIKQIDFRNLIGEHEEIVSAIHAIAGKHQARKLIVFKLKNNESYLRFWTLTRIIK</sequence>
<reference evidence="1 2" key="1">
    <citation type="journal article" date="2019" name="Int. J. Syst. Evol. Microbiol.">
        <title>The Global Catalogue of Microorganisms (GCM) 10K type strain sequencing project: providing services to taxonomists for standard genome sequencing and annotation.</title>
        <authorList>
            <consortium name="The Broad Institute Genomics Platform"/>
            <consortium name="The Broad Institute Genome Sequencing Center for Infectious Disease"/>
            <person name="Wu L."/>
            <person name="Ma J."/>
        </authorList>
    </citation>
    <scope>NUCLEOTIDE SEQUENCE [LARGE SCALE GENOMIC DNA]</scope>
    <source>
        <strain evidence="1 2">JCM 16231</strain>
    </source>
</reference>
<proteinExistence type="predicted"/>
<protein>
    <submittedName>
        <fullName evidence="1">Uncharacterized protein</fullName>
    </submittedName>
</protein>
<accession>A0ABN1K857</accession>
<dbReference type="Proteomes" id="UP001500185">
    <property type="component" value="Unassembled WGS sequence"/>
</dbReference>
<keyword evidence="2" id="KW-1185">Reference proteome</keyword>
<gene>
    <name evidence="1" type="ORF">GCM10009433_14500</name>
</gene>
<name>A0ABN1K857_9FLAO</name>
<dbReference type="EMBL" id="BAAAGG010000005">
    <property type="protein sequence ID" value="GAA0757864.1"/>
    <property type="molecule type" value="Genomic_DNA"/>
</dbReference>
<evidence type="ECO:0000313" key="1">
    <source>
        <dbReference type="EMBL" id="GAA0757864.1"/>
    </source>
</evidence>
<comment type="caution">
    <text evidence="1">The sequence shown here is derived from an EMBL/GenBank/DDBJ whole genome shotgun (WGS) entry which is preliminary data.</text>
</comment>